<dbReference type="Proteomes" id="UP001218638">
    <property type="component" value="Chromosome"/>
</dbReference>
<evidence type="ECO:0000256" key="4">
    <source>
        <dbReference type="RuleBase" id="RU003456"/>
    </source>
</evidence>
<comment type="subcellular location">
    <subcellularLocation>
        <location evidence="3">Cell membrane</location>
        <topology evidence="3">Peripheral membrane protein</topology>
        <orientation evidence="3">Cytoplasmic side</orientation>
    </subcellularLocation>
</comment>
<dbReference type="InterPro" id="IPR037232">
    <property type="entry name" value="NADH_quin_OxRdtase_su_C/D-like"/>
</dbReference>
<evidence type="ECO:0000259" key="7">
    <source>
        <dbReference type="Pfam" id="PF00329"/>
    </source>
</evidence>
<dbReference type="GO" id="GO:0048038">
    <property type="term" value="F:quinone binding"/>
    <property type="evidence" value="ECO:0007669"/>
    <property type="project" value="UniProtKB-KW"/>
</dbReference>
<comment type="catalytic activity">
    <reaction evidence="3 5">
        <text>a quinone + NADH + 5 H(+)(in) = a quinol + NAD(+) + 4 H(+)(out)</text>
        <dbReference type="Rhea" id="RHEA:57888"/>
        <dbReference type="ChEBI" id="CHEBI:15378"/>
        <dbReference type="ChEBI" id="CHEBI:24646"/>
        <dbReference type="ChEBI" id="CHEBI:57540"/>
        <dbReference type="ChEBI" id="CHEBI:57945"/>
        <dbReference type="ChEBI" id="CHEBI:132124"/>
    </reaction>
</comment>
<evidence type="ECO:0000313" key="8">
    <source>
        <dbReference type="EMBL" id="WED64939.1"/>
    </source>
</evidence>
<keyword evidence="3 4" id="KW-1278">Translocase</keyword>
<gene>
    <name evidence="3" type="primary">nuoC</name>
    <name evidence="8" type="ORF">PXH66_21540</name>
</gene>
<dbReference type="PANTHER" id="PTHR10884:SF14">
    <property type="entry name" value="NADH DEHYDROGENASE [UBIQUINONE] IRON-SULFUR PROTEIN 3, MITOCHONDRIAL"/>
    <property type="match status" value="1"/>
</dbReference>
<evidence type="ECO:0000256" key="3">
    <source>
        <dbReference type="HAMAP-Rule" id="MF_01357"/>
    </source>
</evidence>
<sequence length="210" mass="23130">MTETAAADVTSALQAKFPSVSTRASADHPAVNIAIADAKAALQWLRDEQGFDFLVDVTAIDWAEGVSPRFTAVWHLYSTTNHAYLRVAADCASDETPSAPSVVELWSAANWHERETWDLMGVTFDGHPDLRRILMWDGYPHHPLRKEFPLAGIETELPDIEVAEETQAKVISAPMMGGPFVASSKGEMNLTDAEPRAKDESWNEKAPKPE</sequence>
<comment type="subunit">
    <text evidence="3">NDH-1 is composed of 14 different subunits. Subunits NuoB, C, D, E, F, and G constitute the peripheral sector of the complex.</text>
</comment>
<keyword evidence="2 3" id="KW-0813">Transport</keyword>
<dbReference type="Gene3D" id="3.30.460.80">
    <property type="entry name" value="NADH:ubiquinone oxidoreductase, 30kDa subunit"/>
    <property type="match status" value="1"/>
</dbReference>
<reference evidence="8" key="1">
    <citation type="submission" date="2023-03" db="EMBL/GenBank/DDBJ databases">
        <title>Lomoglobus Profundus gen. nov., sp. nov., a novel member of the phylum Verrucomicrobia, isolated from deep-marine sediment of South China Sea.</title>
        <authorList>
            <person name="Ahmad T."/>
            <person name="Ishaq S.E."/>
            <person name="Wang F."/>
        </authorList>
    </citation>
    <scope>NUCLEOTIDE SEQUENCE</scope>
    <source>
        <strain evidence="8">LMO-M01</strain>
    </source>
</reference>
<feature type="domain" description="NADH:ubiquinone oxidoreductase 30kDa subunit" evidence="7">
    <location>
        <begin position="33"/>
        <end position="152"/>
    </location>
</feature>
<comment type="similarity">
    <text evidence="1 3 4">Belongs to the complex I 30 kDa subunit family.</text>
</comment>
<dbReference type="KEGG" id="slom:PXH66_21540"/>
<dbReference type="GO" id="GO:0005886">
    <property type="term" value="C:plasma membrane"/>
    <property type="evidence" value="ECO:0007669"/>
    <property type="project" value="UniProtKB-SubCell"/>
</dbReference>
<dbReference type="AlphaFoldDB" id="A0AAF0CPI6"/>
<dbReference type="GO" id="GO:0050136">
    <property type="term" value="F:NADH dehydrogenase (quinone) (non-electrogenic) activity"/>
    <property type="evidence" value="ECO:0007669"/>
    <property type="project" value="UniProtKB-UniRule"/>
</dbReference>
<dbReference type="InterPro" id="IPR010218">
    <property type="entry name" value="NADH_DH_suC"/>
</dbReference>
<evidence type="ECO:0000256" key="5">
    <source>
        <dbReference type="RuleBase" id="RU003582"/>
    </source>
</evidence>
<accession>A0AAF0CPI6</accession>
<evidence type="ECO:0000256" key="1">
    <source>
        <dbReference type="ARBA" id="ARBA00007569"/>
    </source>
</evidence>
<dbReference type="HAMAP" id="MF_01357">
    <property type="entry name" value="NDH1_NuoC"/>
    <property type="match status" value="1"/>
</dbReference>
<name>A0AAF0CPI6_9BACT</name>
<keyword evidence="3 4" id="KW-0520">NAD</keyword>
<evidence type="ECO:0000256" key="6">
    <source>
        <dbReference type="SAM" id="MobiDB-lite"/>
    </source>
</evidence>
<dbReference type="InterPro" id="IPR001268">
    <property type="entry name" value="NADH_UbQ_OxRdtase_30kDa_su"/>
</dbReference>
<organism evidence="8 9">
    <name type="scientific">Synoicihabitans lomoniglobus</name>
    <dbReference type="NCBI Taxonomy" id="2909285"/>
    <lineage>
        <taxon>Bacteria</taxon>
        <taxon>Pseudomonadati</taxon>
        <taxon>Verrucomicrobiota</taxon>
        <taxon>Opitutia</taxon>
        <taxon>Opitutales</taxon>
        <taxon>Opitutaceae</taxon>
        <taxon>Synoicihabitans</taxon>
    </lineage>
</organism>
<evidence type="ECO:0000256" key="2">
    <source>
        <dbReference type="ARBA" id="ARBA00022448"/>
    </source>
</evidence>
<dbReference type="SUPFAM" id="SSF143243">
    <property type="entry name" value="Nqo5-like"/>
    <property type="match status" value="1"/>
</dbReference>
<keyword evidence="9" id="KW-1185">Reference proteome</keyword>
<keyword evidence="3 5" id="KW-0874">Quinone</keyword>
<dbReference type="EMBL" id="CP119075">
    <property type="protein sequence ID" value="WED64939.1"/>
    <property type="molecule type" value="Genomic_DNA"/>
</dbReference>
<evidence type="ECO:0000313" key="9">
    <source>
        <dbReference type="Proteomes" id="UP001218638"/>
    </source>
</evidence>
<keyword evidence="3" id="KW-0830">Ubiquinone</keyword>
<dbReference type="PROSITE" id="PS00542">
    <property type="entry name" value="COMPLEX1_30K"/>
    <property type="match status" value="1"/>
</dbReference>
<comment type="function">
    <text evidence="3">NDH-1 shuttles electrons from NADH, via FMN and iron-sulfur (Fe-S) centers, to quinones in the respiratory chain. The immediate electron acceptor for the enzyme in this species is believed to be ubiquinone. Couples the redox reaction to proton translocation (for every two electrons transferred, four hydrogen ions are translocated across the cytoplasmic membrane), and thus conserves the redox energy in a proton gradient.</text>
</comment>
<protein>
    <recommendedName>
        <fullName evidence="3">NADH-quinone oxidoreductase subunit C</fullName>
        <ecNumber evidence="3">7.1.1.-</ecNumber>
    </recommendedName>
    <alternativeName>
        <fullName evidence="3">NADH dehydrogenase I subunit C</fullName>
    </alternativeName>
    <alternativeName>
        <fullName evidence="3">NDH-1 subunit C</fullName>
    </alternativeName>
</protein>
<feature type="region of interest" description="Disordered" evidence="6">
    <location>
        <begin position="182"/>
        <end position="210"/>
    </location>
</feature>
<proteinExistence type="inferred from homology"/>
<dbReference type="GO" id="GO:0008137">
    <property type="term" value="F:NADH dehydrogenase (ubiquinone) activity"/>
    <property type="evidence" value="ECO:0007669"/>
    <property type="project" value="InterPro"/>
</dbReference>
<feature type="compositionally biased region" description="Basic and acidic residues" evidence="6">
    <location>
        <begin position="193"/>
        <end position="210"/>
    </location>
</feature>
<keyword evidence="3" id="KW-0472">Membrane</keyword>
<dbReference type="PANTHER" id="PTHR10884">
    <property type="entry name" value="NADH DEHYDROGENASE UBIQUINONE IRON-SULFUR PROTEIN 3"/>
    <property type="match status" value="1"/>
</dbReference>
<dbReference type="InterPro" id="IPR020396">
    <property type="entry name" value="NADH_UbQ_OxRdtase_CS"/>
</dbReference>
<keyword evidence="3" id="KW-1003">Cell membrane</keyword>
<dbReference type="Pfam" id="PF00329">
    <property type="entry name" value="Complex1_30kDa"/>
    <property type="match status" value="1"/>
</dbReference>
<dbReference type="EC" id="7.1.1.-" evidence="3"/>
<dbReference type="RefSeq" id="WP_330928283.1">
    <property type="nucleotide sequence ID" value="NZ_CP119075.1"/>
</dbReference>